<name>A0A2U1B7T8_9BACT</name>
<dbReference type="SUPFAM" id="SSF49785">
    <property type="entry name" value="Galactose-binding domain-like"/>
    <property type="match status" value="1"/>
</dbReference>
<reference evidence="2 3" key="1">
    <citation type="submission" date="2018-04" db="EMBL/GenBank/DDBJ databases">
        <title>Genomic Encyclopedia of Type Strains, Phase IV (KMG-IV): sequencing the most valuable type-strain genomes for metagenomic binning, comparative biology and taxonomic classification.</title>
        <authorList>
            <person name="Goeker M."/>
        </authorList>
    </citation>
    <scope>NUCLEOTIDE SEQUENCE [LARGE SCALE GENOMIC DNA]</scope>
    <source>
        <strain evidence="2 3">DSM 14823</strain>
    </source>
</reference>
<evidence type="ECO:0000256" key="1">
    <source>
        <dbReference type="SAM" id="SignalP"/>
    </source>
</evidence>
<feature type="signal peptide" evidence="1">
    <location>
        <begin position="1"/>
        <end position="18"/>
    </location>
</feature>
<organism evidence="2 3">
    <name type="scientific">Victivallis vadensis</name>
    <dbReference type="NCBI Taxonomy" id="172901"/>
    <lineage>
        <taxon>Bacteria</taxon>
        <taxon>Pseudomonadati</taxon>
        <taxon>Lentisphaerota</taxon>
        <taxon>Lentisphaeria</taxon>
        <taxon>Victivallales</taxon>
        <taxon>Victivallaceae</taxon>
        <taxon>Victivallis</taxon>
    </lineage>
</organism>
<dbReference type="Gene3D" id="2.60.120.260">
    <property type="entry name" value="Galactose-binding domain-like"/>
    <property type="match status" value="1"/>
</dbReference>
<dbReference type="GeneID" id="78294391"/>
<gene>
    <name evidence="2" type="ORF">C8D82_10572</name>
</gene>
<dbReference type="EMBL" id="QEKH01000005">
    <property type="protein sequence ID" value="PVY44743.1"/>
    <property type="molecule type" value="Genomic_DNA"/>
</dbReference>
<proteinExistence type="predicted"/>
<dbReference type="RefSeq" id="WP_116883068.1">
    <property type="nucleotide sequence ID" value="NZ_CABMMC010000083.1"/>
</dbReference>
<dbReference type="Proteomes" id="UP000245959">
    <property type="component" value="Unassembled WGS sequence"/>
</dbReference>
<keyword evidence="1" id="KW-0732">Signal</keyword>
<dbReference type="AlphaFoldDB" id="A0A2U1B7T8"/>
<feature type="chain" id="PRO_5015494438" description="Carbohydrate binding protein" evidence="1">
    <location>
        <begin position="19"/>
        <end position="186"/>
    </location>
</feature>
<protein>
    <recommendedName>
        <fullName evidence="4">Carbohydrate binding protein</fullName>
    </recommendedName>
</protein>
<dbReference type="OrthoDB" id="9763050at2"/>
<dbReference type="InterPro" id="IPR008979">
    <property type="entry name" value="Galactose-bd-like_sf"/>
</dbReference>
<keyword evidence="3" id="KW-1185">Reference proteome</keyword>
<evidence type="ECO:0000313" key="3">
    <source>
        <dbReference type="Proteomes" id="UP000245959"/>
    </source>
</evidence>
<comment type="caution">
    <text evidence="2">The sequence shown here is derived from an EMBL/GenBank/DDBJ whole genome shotgun (WGS) entry which is preliminary data.</text>
</comment>
<accession>A0A2U1B7T8</accession>
<sequence>MKKLFLTAILSGSVLRLAAAPVVIDDFEKGKPDGWTVYKDAKSPAAQLAVTDDAISGDGALKVMLGGCTRYQGIQFFKVPVMPEKAVAVSFLVKPVSGPPPTALALSERKERYGKDLATAVANLKISGDDWQKITVPLASMKYGSGPERGKAFPFKPGAVYSLRFYGAVSERPSVFLLDDIVWETE</sequence>
<evidence type="ECO:0000313" key="2">
    <source>
        <dbReference type="EMBL" id="PVY44743.1"/>
    </source>
</evidence>
<evidence type="ECO:0008006" key="4">
    <source>
        <dbReference type="Google" id="ProtNLM"/>
    </source>
</evidence>